<gene>
    <name evidence="4" type="ORF">HF989_06995</name>
    <name evidence="3" type="ORF">JOF50_001276</name>
</gene>
<comment type="caution">
    <text evidence="4">The sequence shown here is derived from an EMBL/GenBank/DDBJ whole genome shotgun (WGS) entry which is preliminary data.</text>
</comment>
<evidence type="ECO:0000313" key="4">
    <source>
        <dbReference type="EMBL" id="NKY69119.1"/>
    </source>
</evidence>
<evidence type="ECO:0000256" key="2">
    <source>
        <dbReference type="SAM" id="SignalP"/>
    </source>
</evidence>
<feature type="compositionally biased region" description="Basic and acidic residues" evidence="1">
    <location>
        <begin position="44"/>
        <end position="59"/>
    </location>
</feature>
<feature type="compositionally biased region" description="Basic and acidic residues" evidence="1">
    <location>
        <begin position="284"/>
        <end position="296"/>
    </location>
</feature>
<dbReference type="AlphaFoldDB" id="A0A7X6RFC9"/>
<accession>A0A7X6RFC9</accession>
<feature type="region of interest" description="Disordered" evidence="1">
    <location>
        <begin position="247"/>
        <end position="296"/>
    </location>
</feature>
<evidence type="ECO:0000313" key="3">
    <source>
        <dbReference type="EMBL" id="MET3944477.1"/>
    </source>
</evidence>
<sequence length="326" mass="34542">MVTLLFLLALAALLGAVALFVSDARERSAETGNTDSAATTAAPAEKDEARTDTPAEKPVKSRAPGKRARRAWARERGFNFESADELLASEWSRGAAAGGASARNVATGNAYGHDVHVADLGDSVVVAMGTGAETRAVVDFRREGLAAETSDDLVELDSYSGFRCFATQAGAGRRFVDSRVLTALEQLPTSVQAVWFEGAWAIAELTRESGPGDWDAALAPLALLADAARTLPPVEDVPLTLPYPTRTIPGEQPAALPEADPEPVMQRPEDPVALPTRTTGGTRGEVEDHDLGGDDVKAIAGDERRVVDLTRVRRVQGPSSIFDDKE</sequence>
<protein>
    <recommendedName>
        <fullName evidence="7">Secreted or membrane protein</fullName>
    </recommendedName>
</protein>
<keyword evidence="2" id="KW-0732">Signal</keyword>
<keyword evidence="6" id="KW-1185">Reference proteome</keyword>
<dbReference type="RefSeq" id="WP_168685167.1">
    <property type="nucleotide sequence ID" value="NZ_JAAXPF010000007.1"/>
</dbReference>
<dbReference type="Proteomes" id="UP000554284">
    <property type="component" value="Unassembled WGS sequence"/>
</dbReference>
<reference evidence="4 5" key="1">
    <citation type="submission" date="2020-04" db="EMBL/GenBank/DDBJ databases">
        <title>MicrobeNet Type strains.</title>
        <authorList>
            <person name="Nicholson A.C."/>
        </authorList>
    </citation>
    <scope>NUCLEOTIDE SEQUENCE [LARGE SCALE GENOMIC DNA]</scope>
    <source>
        <strain evidence="4 5">ATCC 700355</strain>
    </source>
</reference>
<evidence type="ECO:0000256" key="1">
    <source>
        <dbReference type="SAM" id="MobiDB-lite"/>
    </source>
</evidence>
<feature type="signal peptide" evidence="2">
    <location>
        <begin position="1"/>
        <end position="23"/>
    </location>
</feature>
<dbReference type="Proteomes" id="UP001549139">
    <property type="component" value="Unassembled WGS sequence"/>
</dbReference>
<dbReference type="EMBL" id="JBEPNZ010000001">
    <property type="protein sequence ID" value="MET3944477.1"/>
    <property type="molecule type" value="Genomic_DNA"/>
</dbReference>
<reference evidence="3 6" key="2">
    <citation type="submission" date="2024-06" db="EMBL/GenBank/DDBJ databases">
        <title>Sequencing the genomes of 1000 actinobacteria strains.</title>
        <authorList>
            <person name="Klenk H.-P."/>
        </authorList>
    </citation>
    <scope>NUCLEOTIDE SEQUENCE [LARGE SCALE GENOMIC DNA]</scope>
    <source>
        <strain evidence="3 6">DSM 44265</strain>
    </source>
</reference>
<dbReference type="EMBL" id="JAAXPF010000007">
    <property type="protein sequence ID" value="NKY69119.1"/>
    <property type="molecule type" value="Genomic_DNA"/>
</dbReference>
<evidence type="ECO:0000313" key="5">
    <source>
        <dbReference type="Proteomes" id="UP000554284"/>
    </source>
</evidence>
<feature type="chain" id="PRO_5038888273" description="Secreted or membrane protein" evidence="2">
    <location>
        <begin position="24"/>
        <end position="326"/>
    </location>
</feature>
<feature type="compositionally biased region" description="Polar residues" evidence="1">
    <location>
        <begin position="30"/>
        <end position="39"/>
    </location>
</feature>
<feature type="region of interest" description="Disordered" evidence="1">
    <location>
        <begin position="28"/>
        <end position="68"/>
    </location>
</feature>
<evidence type="ECO:0000313" key="6">
    <source>
        <dbReference type="Proteomes" id="UP001549139"/>
    </source>
</evidence>
<name>A0A7X6RFC9_9CORY</name>
<organism evidence="4 5">
    <name type="scientific">Corynebacterium mucifaciens</name>
    <dbReference type="NCBI Taxonomy" id="57171"/>
    <lineage>
        <taxon>Bacteria</taxon>
        <taxon>Bacillati</taxon>
        <taxon>Actinomycetota</taxon>
        <taxon>Actinomycetes</taxon>
        <taxon>Mycobacteriales</taxon>
        <taxon>Corynebacteriaceae</taxon>
        <taxon>Corynebacterium</taxon>
    </lineage>
</organism>
<evidence type="ECO:0008006" key="7">
    <source>
        <dbReference type="Google" id="ProtNLM"/>
    </source>
</evidence>
<proteinExistence type="predicted"/>